<comment type="caution">
    <text evidence="1">The sequence shown here is derived from an EMBL/GenBank/DDBJ whole genome shotgun (WGS) entry which is preliminary data.</text>
</comment>
<accession>A0ABP6XKE8</accession>
<keyword evidence="2" id="KW-1185">Reference proteome</keyword>
<dbReference type="Proteomes" id="UP001500954">
    <property type="component" value="Unassembled WGS sequence"/>
</dbReference>
<protein>
    <submittedName>
        <fullName evidence="1">Uncharacterized protein</fullName>
    </submittedName>
</protein>
<name>A0ABP6XKE8_9FLAO</name>
<evidence type="ECO:0000313" key="1">
    <source>
        <dbReference type="EMBL" id="GAA3567766.1"/>
    </source>
</evidence>
<sequence>MYYLVTLNFKIMKSLKYVTLLIPFIFSSMIYAQKEETSNEVKETSASESKADKDSYYKRRALEDAKYEQQFKADNEANELAFWEDQKAYEEELKARDRKAYRAYMRRKRKAYAEHYGHCDHHCHHSDRYYHHATFYYYGYNRYHYGSYPRSSTTRVSIGTPKVRLGLF</sequence>
<organism evidence="1 2">
    <name type="scientific">Snuella lapsa</name>
    <dbReference type="NCBI Taxonomy" id="870481"/>
    <lineage>
        <taxon>Bacteria</taxon>
        <taxon>Pseudomonadati</taxon>
        <taxon>Bacteroidota</taxon>
        <taxon>Flavobacteriia</taxon>
        <taxon>Flavobacteriales</taxon>
        <taxon>Flavobacteriaceae</taxon>
        <taxon>Snuella</taxon>
    </lineage>
</organism>
<gene>
    <name evidence="1" type="ORF">GCM10022395_17290</name>
</gene>
<proteinExistence type="predicted"/>
<reference evidence="2" key="1">
    <citation type="journal article" date="2019" name="Int. J. Syst. Evol. Microbiol.">
        <title>The Global Catalogue of Microorganisms (GCM) 10K type strain sequencing project: providing services to taxonomists for standard genome sequencing and annotation.</title>
        <authorList>
            <consortium name="The Broad Institute Genomics Platform"/>
            <consortium name="The Broad Institute Genome Sequencing Center for Infectious Disease"/>
            <person name="Wu L."/>
            <person name="Ma J."/>
        </authorList>
    </citation>
    <scope>NUCLEOTIDE SEQUENCE [LARGE SCALE GENOMIC DNA]</scope>
    <source>
        <strain evidence="2">JCM 17111</strain>
    </source>
</reference>
<dbReference type="EMBL" id="BAABCY010000040">
    <property type="protein sequence ID" value="GAA3567766.1"/>
    <property type="molecule type" value="Genomic_DNA"/>
</dbReference>
<evidence type="ECO:0000313" key="2">
    <source>
        <dbReference type="Proteomes" id="UP001500954"/>
    </source>
</evidence>